<feature type="signal peptide" evidence="1">
    <location>
        <begin position="1"/>
        <end position="18"/>
    </location>
</feature>
<keyword evidence="3" id="KW-1185">Reference proteome</keyword>
<sequence>MQLLVLLLVLLPGPPAPAPAVTFHRISAATYAQAHRAARSVKVPTTFPVKARNGQLVIPTTAGSQTFRDVVIDEKAIANGHGEEETTHYTYHGFLPSFQRHVLEVTFYETSEWWLISPEGRRLTLYGRPEYAPGQQSVATICPGLEYSGGQPNSVQLFRLQQGVLRPLWEVRPTSWEPQELFWTDANTLYLKRREFPLGQEGPVSYWKLTVAATAR</sequence>
<dbReference type="OrthoDB" id="879985at2"/>
<evidence type="ECO:0000256" key="1">
    <source>
        <dbReference type="SAM" id="SignalP"/>
    </source>
</evidence>
<protein>
    <submittedName>
        <fullName evidence="2">Uncharacterized protein</fullName>
    </submittedName>
</protein>
<gene>
    <name evidence="2" type="ORF">EI291_17685</name>
</gene>
<feature type="chain" id="PRO_5019087984" evidence="1">
    <location>
        <begin position="19"/>
        <end position="216"/>
    </location>
</feature>
<name>A0A428KKJ1_9BACT</name>
<dbReference type="EMBL" id="RWIT01000012">
    <property type="protein sequence ID" value="RSK46875.1"/>
    <property type="molecule type" value="Genomic_DNA"/>
</dbReference>
<comment type="caution">
    <text evidence="2">The sequence shown here is derived from an EMBL/GenBank/DDBJ whole genome shotgun (WGS) entry which is preliminary data.</text>
</comment>
<evidence type="ECO:0000313" key="3">
    <source>
        <dbReference type="Proteomes" id="UP000273500"/>
    </source>
</evidence>
<dbReference type="Proteomes" id="UP000273500">
    <property type="component" value="Unassembled WGS sequence"/>
</dbReference>
<dbReference type="AlphaFoldDB" id="A0A428KKJ1"/>
<accession>A0A428KKJ1</accession>
<keyword evidence="1" id="KW-0732">Signal</keyword>
<evidence type="ECO:0000313" key="2">
    <source>
        <dbReference type="EMBL" id="RSK46875.1"/>
    </source>
</evidence>
<dbReference type="RefSeq" id="WP_125423092.1">
    <property type="nucleotide sequence ID" value="NZ_RWIT01000012.1"/>
</dbReference>
<reference evidence="2 3" key="1">
    <citation type="submission" date="2018-12" db="EMBL/GenBank/DDBJ databases">
        <authorList>
            <person name="Feng G."/>
            <person name="Zhu H."/>
        </authorList>
    </citation>
    <scope>NUCLEOTIDE SEQUENCE [LARGE SCALE GENOMIC DNA]</scope>
    <source>
        <strain evidence="2 3">KCTC 12533</strain>
    </source>
</reference>
<proteinExistence type="predicted"/>
<organism evidence="2 3">
    <name type="scientific">Hymenobacter rigui</name>
    <dbReference type="NCBI Taxonomy" id="334424"/>
    <lineage>
        <taxon>Bacteria</taxon>
        <taxon>Pseudomonadati</taxon>
        <taxon>Bacteroidota</taxon>
        <taxon>Cytophagia</taxon>
        <taxon>Cytophagales</taxon>
        <taxon>Hymenobacteraceae</taxon>
        <taxon>Hymenobacter</taxon>
    </lineage>
</organism>